<dbReference type="GO" id="GO:0007155">
    <property type="term" value="P:cell adhesion"/>
    <property type="evidence" value="ECO:0007669"/>
    <property type="project" value="UniProtKB-KW"/>
</dbReference>
<feature type="region of interest" description="Disordered" evidence="9">
    <location>
        <begin position="1"/>
        <end position="268"/>
    </location>
</feature>
<keyword evidence="10" id="KW-1133">Transmembrane helix</keyword>
<sequence length="1201" mass="127016">MEEDTGATAAGTDGGTDGTDGDIDGMDGDTVGADGDTAWTDGDTSGTDGDTDGTDGDTDGTEGDTGETDGDSGETGLETDGTGGDTGGKDGDTVGEDGDTDGTGGGTDGTDGDTDGTEGDTGETDGDSGETGLETDGTGGDTGGKDGDTVGEDGDTDGTGGGTDGTDGDTDGTVGDTDGTDGDTDGAVGDTDGTDGDTDGTVGDTDGTDGDTDGTDRDTEETDGDTDGTVGDTDGTDGDTDGTVGDTDGTNGDTDGTVGGTDGTDGDTVATVEDTLATDEEIETLEDEGTDGNIVWTDADAEDADVFLTETTEKRGQDFDEFEDLAKTLNNETNSGQGAGADGLSFHSRRQNSGAHAFQVLRTANQQYRGIDFFVIKARLPADGLSASENWCRDYQNLCAQYGLRPTGCGEQYAINNGNYARCRTEYNSDPYINNVLSCNPSHRISIVANLAFSAGATSSRSFGFHTCGANHCQRGIAQSIYGLQVTSAAFPNGNRIVYTVCKGSAGSHAFDVLRTANQQYRGIDFFVIKARLPADGLSASENWCRDYQRLCAQYGLRPTGCGEQYAINNGNYARCRTEYNSDPYINNVLNCNPSSRIAAVANLAFSAGATSSRSFGFHTCGTNNCQRGIRESNLGLYNTQGAFPNGDRIVYTACRGSAGSSSCAAPLDLFFLLDGSGSVNAANFVKVKQFAVNVVNTFDVSLTATRVGVVQYSDRNTLVFNLGNKVNKPSTVSAINNIVYQSGGTNTGAALQYVRQYAAWRGGNVPKVIIVLTDGKSSDSVSGPSQNLVAAGVEVYAIGVGSFDHGQLLQIANNKQNNVIELNNFNALATKIDMISTNVCSYALHVPTPANELSASTTCTNDYMELSIPEDQLTDINLGNLHWEPDQNCGASTNGTHYIFRTDLYRCGTQVTFGPKYVTFLNTINILGIHLSGGVITREGDISITSKCKYERQEWVDSTFLPIPGGLNFTEEGFGQLEVRLSMFPTRQYQSPYRAGQYPIHLKLRQYIYMQLEVQGHGQNLSVLALNCKATMSPNPNDTLQYPLIQDGCGSDPTLQTYNINDNSKERFGFEAFRFIREVKTVYVHCEVMVCNGADSGSRCAQGCVRRGKRAAEEIVDMKGRHMIYQGPIILDDDKEETLHLMSDQETASGRHSAPWAMLAAGGGLMALALVVMGAAIVLKRSRREEWAYQSLPNMAEDGE</sequence>
<dbReference type="SUPFAM" id="SSF53300">
    <property type="entry name" value="vWA-like"/>
    <property type="match status" value="1"/>
</dbReference>
<reference evidence="13" key="1">
    <citation type="journal article" date="2008" name="Nature">
        <title>The amphioxus genome and the evolution of the chordate karyotype.</title>
        <authorList>
            <consortium name="US DOE Joint Genome Institute (JGI-PGF)"/>
            <person name="Putnam N.H."/>
            <person name="Butts T."/>
            <person name="Ferrier D.E.K."/>
            <person name="Furlong R.F."/>
            <person name="Hellsten U."/>
            <person name="Kawashima T."/>
            <person name="Robinson-Rechavi M."/>
            <person name="Shoguchi E."/>
            <person name="Terry A."/>
            <person name="Yu J.-K."/>
            <person name="Benito-Gutierrez E.L."/>
            <person name="Dubchak I."/>
            <person name="Garcia-Fernandez J."/>
            <person name="Gibson-Brown J.J."/>
            <person name="Grigoriev I.V."/>
            <person name="Horton A.C."/>
            <person name="de Jong P.J."/>
            <person name="Jurka J."/>
            <person name="Kapitonov V.V."/>
            <person name="Kohara Y."/>
            <person name="Kuroki Y."/>
            <person name="Lindquist E."/>
            <person name="Lucas S."/>
            <person name="Osoegawa K."/>
            <person name="Pennacchio L.A."/>
            <person name="Salamov A.A."/>
            <person name="Satou Y."/>
            <person name="Sauka-Spengler T."/>
            <person name="Schmutz J."/>
            <person name="Shin-I T."/>
            <person name="Toyoda A."/>
            <person name="Bronner-Fraser M."/>
            <person name="Fujiyama A."/>
            <person name="Holland L.Z."/>
            <person name="Holland P.W.H."/>
            <person name="Satoh N."/>
            <person name="Rokhsar D.S."/>
        </authorList>
    </citation>
    <scope>NUCLEOTIDE SEQUENCE [LARGE SCALE GENOMIC DNA]</scope>
    <source>
        <strain evidence="13">S238N-H82</strain>
        <tissue evidence="13">Testes</tissue>
    </source>
</reference>
<feature type="compositionally biased region" description="Low complexity" evidence="9">
    <location>
        <begin position="241"/>
        <end position="256"/>
    </location>
</feature>
<dbReference type="InParanoid" id="C3YUL3"/>
<evidence type="ECO:0000259" key="11">
    <source>
        <dbReference type="PROSITE" id="PS50234"/>
    </source>
</evidence>
<evidence type="ECO:0000313" key="13">
    <source>
        <dbReference type="EMBL" id="EEN55914.1"/>
    </source>
</evidence>
<keyword evidence="3" id="KW-0272">Extracellular matrix</keyword>
<dbReference type="Pfam" id="PF23344">
    <property type="entry name" value="ZP-N"/>
    <property type="match status" value="1"/>
</dbReference>
<dbReference type="InterPro" id="IPR001507">
    <property type="entry name" value="ZP_dom"/>
</dbReference>
<dbReference type="Gene3D" id="3.40.50.410">
    <property type="entry name" value="von Willebrand factor, type A domain"/>
    <property type="match status" value="1"/>
</dbReference>
<dbReference type="SMART" id="SM00241">
    <property type="entry name" value="ZP"/>
    <property type="match status" value="1"/>
</dbReference>
<keyword evidence="4" id="KW-0732">Signal</keyword>
<feature type="compositionally biased region" description="Acidic residues" evidence="9">
    <location>
        <begin position="49"/>
        <end position="72"/>
    </location>
</feature>
<dbReference type="InterPro" id="IPR055355">
    <property type="entry name" value="ZP-C"/>
</dbReference>
<dbReference type="InterPro" id="IPR055356">
    <property type="entry name" value="ZP-N"/>
</dbReference>
<dbReference type="PRINTS" id="PR00453">
    <property type="entry name" value="VWFADOMAIN"/>
</dbReference>
<evidence type="ECO:0000256" key="1">
    <source>
        <dbReference type="ARBA" id="ARBA00004498"/>
    </source>
</evidence>
<accession>C3YUL3</accession>
<evidence type="ECO:0000256" key="2">
    <source>
        <dbReference type="ARBA" id="ARBA00022525"/>
    </source>
</evidence>
<dbReference type="SMART" id="SM00327">
    <property type="entry name" value="VWA"/>
    <property type="match status" value="1"/>
</dbReference>
<dbReference type="eggNOG" id="KOG3544">
    <property type="taxonomic scope" value="Eukaryota"/>
</dbReference>
<evidence type="ECO:0000256" key="6">
    <source>
        <dbReference type="ARBA" id="ARBA00022889"/>
    </source>
</evidence>
<dbReference type="PROSITE" id="PS50234">
    <property type="entry name" value="VWFA"/>
    <property type="match status" value="1"/>
</dbReference>
<dbReference type="EMBL" id="GG666554">
    <property type="protein sequence ID" value="EEN55914.1"/>
    <property type="molecule type" value="Genomic_DNA"/>
</dbReference>
<dbReference type="CDD" id="cd01450">
    <property type="entry name" value="vWFA_subfamily_ECM"/>
    <property type="match status" value="1"/>
</dbReference>
<keyword evidence="2" id="KW-0964">Secreted</keyword>
<dbReference type="PANTHER" id="PTHR14002:SF43">
    <property type="entry name" value="DELTA-LIKE PROTEIN"/>
    <property type="match status" value="1"/>
</dbReference>
<name>C3YUL3_BRAFL</name>
<evidence type="ECO:0008006" key="14">
    <source>
        <dbReference type="Google" id="ProtNLM"/>
    </source>
</evidence>
<keyword evidence="10" id="KW-0472">Membrane</keyword>
<keyword evidence="10" id="KW-0812">Transmembrane</keyword>
<evidence type="ECO:0000256" key="4">
    <source>
        <dbReference type="ARBA" id="ARBA00022729"/>
    </source>
</evidence>
<dbReference type="PROSITE" id="PS51034">
    <property type="entry name" value="ZP_2"/>
    <property type="match status" value="1"/>
</dbReference>
<dbReference type="Pfam" id="PF00092">
    <property type="entry name" value="VWA"/>
    <property type="match status" value="1"/>
</dbReference>
<keyword evidence="6" id="KW-0130">Cell adhesion</keyword>
<dbReference type="InterPro" id="IPR036465">
    <property type="entry name" value="vWFA_dom_sf"/>
</dbReference>
<feature type="domain" description="VWFA" evidence="11">
    <location>
        <begin position="669"/>
        <end position="836"/>
    </location>
</feature>
<dbReference type="GO" id="GO:0005581">
    <property type="term" value="C:collagen trimer"/>
    <property type="evidence" value="ECO:0007669"/>
    <property type="project" value="UniProtKB-KW"/>
</dbReference>
<keyword evidence="5" id="KW-0677">Repeat</keyword>
<protein>
    <recommendedName>
        <fullName evidence="14">ZP domain-containing protein</fullName>
    </recommendedName>
</protein>
<dbReference type="FunFam" id="2.60.40.4100:FF:000015">
    <property type="entry name" value="Uncharacterized protein"/>
    <property type="match status" value="1"/>
</dbReference>
<evidence type="ECO:0000256" key="5">
    <source>
        <dbReference type="ARBA" id="ARBA00022737"/>
    </source>
</evidence>
<evidence type="ECO:0000256" key="7">
    <source>
        <dbReference type="ARBA" id="ARBA00023119"/>
    </source>
</evidence>
<comment type="subcellular location">
    <subcellularLocation>
        <location evidence="1">Secreted</location>
        <location evidence="1">Extracellular space</location>
        <location evidence="1">Extracellular matrix</location>
    </subcellularLocation>
</comment>
<feature type="compositionally biased region" description="Acidic residues" evidence="9">
    <location>
        <begin position="206"/>
        <end position="226"/>
    </location>
</feature>
<dbReference type="Gene3D" id="2.60.40.4100">
    <property type="entry name" value="Zona pellucida, ZP-C domain"/>
    <property type="match status" value="1"/>
</dbReference>
<organism>
    <name type="scientific">Branchiostoma floridae</name>
    <name type="common">Florida lancelet</name>
    <name type="synonym">Amphioxus</name>
    <dbReference type="NCBI Taxonomy" id="7739"/>
    <lineage>
        <taxon>Eukaryota</taxon>
        <taxon>Metazoa</taxon>
        <taxon>Chordata</taxon>
        <taxon>Cephalochordata</taxon>
        <taxon>Leptocardii</taxon>
        <taxon>Amphioxiformes</taxon>
        <taxon>Branchiostomatidae</taxon>
        <taxon>Branchiostoma</taxon>
    </lineage>
</organism>
<feature type="transmembrane region" description="Helical" evidence="10">
    <location>
        <begin position="1157"/>
        <end position="1180"/>
    </location>
</feature>
<dbReference type="Pfam" id="PF00100">
    <property type="entry name" value="Zona_pellucida"/>
    <property type="match status" value="1"/>
</dbReference>
<feature type="compositionally biased region" description="Low complexity" evidence="9">
    <location>
        <begin position="1"/>
        <end position="11"/>
    </location>
</feature>
<evidence type="ECO:0000256" key="9">
    <source>
        <dbReference type="SAM" id="MobiDB-lite"/>
    </source>
</evidence>
<dbReference type="PANTHER" id="PTHR14002">
    <property type="entry name" value="ENDOGLIN/TGF-BETA RECEPTOR TYPE III"/>
    <property type="match status" value="1"/>
</dbReference>
<dbReference type="FunFam" id="3.40.50.410:FF:000003">
    <property type="entry name" value="Collagen type VI alpha 3 chain"/>
    <property type="match status" value="1"/>
</dbReference>
<gene>
    <name evidence="13" type="ORF">BRAFLDRAFT_74022</name>
</gene>
<evidence type="ECO:0000259" key="12">
    <source>
        <dbReference type="PROSITE" id="PS51034"/>
    </source>
</evidence>
<evidence type="ECO:0000256" key="10">
    <source>
        <dbReference type="SAM" id="Phobius"/>
    </source>
</evidence>
<proteinExistence type="predicted"/>
<keyword evidence="7" id="KW-0176">Collagen</keyword>
<dbReference type="InterPro" id="IPR042235">
    <property type="entry name" value="ZP-C_dom"/>
</dbReference>
<dbReference type="FunFam" id="2.60.40.3210:FF:000016">
    <property type="entry name" value="Uncharacterized protein"/>
    <property type="match status" value="1"/>
</dbReference>
<dbReference type="InterPro" id="IPR002035">
    <property type="entry name" value="VWF_A"/>
</dbReference>
<keyword evidence="8" id="KW-1015">Disulfide bond</keyword>
<feature type="compositionally biased region" description="Low complexity" evidence="9">
    <location>
        <begin position="28"/>
        <end position="48"/>
    </location>
</feature>
<feature type="domain" description="ZP" evidence="12">
    <location>
        <begin position="859"/>
        <end position="1108"/>
    </location>
</feature>
<evidence type="ECO:0000256" key="3">
    <source>
        <dbReference type="ARBA" id="ARBA00022530"/>
    </source>
</evidence>
<evidence type="ECO:0000256" key="8">
    <source>
        <dbReference type="ARBA" id="ARBA00023157"/>
    </source>
</evidence>
<dbReference type="AlphaFoldDB" id="C3YUL3"/>
<dbReference type="Gene3D" id="2.60.40.3210">
    <property type="entry name" value="Zona pellucida, ZP-N domain"/>
    <property type="match status" value="1"/>
</dbReference>
<feature type="compositionally biased region" description="Acidic residues" evidence="9">
    <location>
        <begin position="110"/>
        <end position="128"/>
    </location>
</feature>